<keyword evidence="2" id="KW-0645">Protease</keyword>
<gene>
    <name evidence="7" type="ORF">CC86DRAFT_469939</name>
</gene>
<evidence type="ECO:0000256" key="3">
    <source>
        <dbReference type="ARBA" id="ARBA00022729"/>
    </source>
</evidence>
<feature type="chain" id="PRO_5025675805" evidence="6">
    <location>
        <begin position="21"/>
        <end position="589"/>
    </location>
</feature>
<proteinExistence type="inferred from homology"/>
<evidence type="ECO:0000313" key="7">
    <source>
        <dbReference type="EMBL" id="KAF2822623.1"/>
    </source>
</evidence>
<dbReference type="GO" id="GO:0070008">
    <property type="term" value="F:serine-type exopeptidase activity"/>
    <property type="evidence" value="ECO:0007669"/>
    <property type="project" value="InterPro"/>
</dbReference>
<dbReference type="InterPro" id="IPR008758">
    <property type="entry name" value="Peptidase_S28"/>
</dbReference>
<comment type="similarity">
    <text evidence="1">Belongs to the peptidase S28 family.</text>
</comment>
<accession>A0A6A6ZPD6</accession>
<dbReference type="InterPro" id="IPR029058">
    <property type="entry name" value="AB_hydrolase_fold"/>
</dbReference>
<dbReference type="EMBL" id="MU006234">
    <property type="protein sequence ID" value="KAF2822623.1"/>
    <property type="molecule type" value="Genomic_DNA"/>
</dbReference>
<protein>
    <submittedName>
        <fullName evidence="7">Peptidase S28</fullName>
    </submittedName>
</protein>
<dbReference type="Pfam" id="PF05577">
    <property type="entry name" value="Peptidase_S28"/>
    <property type="match status" value="1"/>
</dbReference>
<keyword evidence="4" id="KW-0378">Hydrolase</keyword>
<dbReference type="GO" id="GO:0008239">
    <property type="term" value="F:dipeptidyl-peptidase activity"/>
    <property type="evidence" value="ECO:0007669"/>
    <property type="project" value="TreeGrafter"/>
</dbReference>
<sequence length="589" mass="66208">MRSSISVAALALAFLQGAAAMNNAFARKFNILADMGLDPEGMPMGNPSADEEMFSIAGLKSFKAETGNRVSVSAAAPEVIKEEYVELPIDNFARDKNQDYGYHGTFYNRYWVSTSAYKSGAPVFFYDVGEANANSSALFRLQNSTSFFKQLVDQYSGIGIVWEHRFYGNSTPTPIDLNTPAEDFQYLTTEQSLADVDRFAQQFSRKSINYTLTPDKTPWVFVGGSYPGMRAAFMRKKYPDTIYASYASSAPVQASIDQSFYFDPVWRGLNRYGFGNCSRDIQAAVRYIDRVFDSRNASAAAELKIKFLGKGAEKNSPETFSDALATIFATWQSYGVEGGTQGLRRFCDWLETDTDGMKPALAGAEGNAGKKGGRWVAERWASYPWWTSNVNSYLETECSGRANISGNCDLNRRFTDPAMISWTWQYCTQWGFFQSANLGPRQLLSKYNSLSHWRDMCTRQFPSAPRSLFPAWPAVERTNRIFGGWTIRPSNTYWSNGEFDPWRTLSPASAEPFAPKGVELFTNPPKCGEEQERDELFGYVIPNAQHCYDFRTTGVTVPEGAVSRKFFTDALTGWLKCFRPRRPGKPWRG</sequence>
<keyword evidence="8" id="KW-1185">Reference proteome</keyword>
<organism evidence="7 8">
    <name type="scientific">Ophiobolus disseminans</name>
    <dbReference type="NCBI Taxonomy" id="1469910"/>
    <lineage>
        <taxon>Eukaryota</taxon>
        <taxon>Fungi</taxon>
        <taxon>Dikarya</taxon>
        <taxon>Ascomycota</taxon>
        <taxon>Pezizomycotina</taxon>
        <taxon>Dothideomycetes</taxon>
        <taxon>Pleosporomycetidae</taxon>
        <taxon>Pleosporales</taxon>
        <taxon>Pleosporineae</taxon>
        <taxon>Phaeosphaeriaceae</taxon>
        <taxon>Ophiobolus</taxon>
    </lineage>
</organism>
<evidence type="ECO:0000256" key="2">
    <source>
        <dbReference type="ARBA" id="ARBA00022670"/>
    </source>
</evidence>
<dbReference type="AlphaFoldDB" id="A0A6A6ZPD6"/>
<evidence type="ECO:0000256" key="1">
    <source>
        <dbReference type="ARBA" id="ARBA00011079"/>
    </source>
</evidence>
<dbReference type="Proteomes" id="UP000799424">
    <property type="component" value="Unassembled WGS sequence"/>
</dbReference>
<evidence type="ECO:0000256" key="4">
    <source>
        <dbReference type="ARBA" id="ARBA00022801"/>
    </source>
</evidence>
<feature type="signal peptide" evidence="6">
    <location>
        <begin position="1"/>
        <end position="20"/>
    </location>
</feature>
<evidence type="ECO:0000313" key="8">
    <source>
        <dbReference type="Proteomes" id="UP000799424"/>
    </source>
</evidence>
<keyword evidence="3 6" id="KW-0732">Signal</keyword>
<keyword evidence="5" id="KW-0325">Glycoprotein</keyword>
<dbReference type="FunFam" id="3.40.50.1820:FF:000636">
    <property type="entry name" value="Serine peptidase, family S28, putative"/>
    <property type="match status" value="1"/>
</dbReference>
<evidence type="ECO:0000256" key="5">
    <source>
        <dbReference type="ARBA" id="ARBA00023180"/>
    </source>
</evidence>
<dbReference type="PANTHER" id="PTHR11010">
    <property type="entry name" value="PROTEASE S28 PRO-X CARBOXYPEPTIDASE-RELATED"/>
    <property type="match status" value="1"/>
</dbReference>
<dbReference type="SUPFAM" id="SSF53474">
    <property type="entry name" value="alpha/beta-Hydrolases"/>
    <property type="match status" value="1"/>
</dbReference>
<reference evidence="7" key="1">
    <citation type="journal article" date="2020" name="Stud. Mycol.">
        <title>101 Dothideomycetes genomes: a test case for predicting lifestyles and emergence of pathogens.</title>
        <authorList>
            <person name="Haridas S."/>
            <person name="Albert R."/>
            <person name="Binder M."/>
            <person name="Bloem J."/>
            <person name="Labutti K."/>
            <person name="Salamov A."/>
            <person name="Andreopoulos B."/>
            <person name="Baker S."/>
            <person name="Barry K."/>
            <person name="Bills G."/>
            <person name="Bluhm B."/>
            <person name="Cannon C."/>
            <person name="Castanera R."/>
            <person name="Culley D."/>
            <person name="Daum C."/>
            <person name="Ezra D."/>
            <person name="Gonzalez J."/>
            <person name="Henrissat B."/>
            <person name="Kuo A."/>
            <person name="Liang C."/>
            <person name="Lipzen A."/>
            <person name="Lutzoni F."/>
            <person name="Magnuson J."/>
            <person name="Mondo S."/>
            <person name="Nolan M."/>
            <person name="Ohm R."/>
            <person name="Pangilinan J."/>
            <person name="Park H.-J."/>
            <person name="Ramirez L."/>
            <person name="Alfaro M."/>
            <person name="Sun H."/>
            <person name="Tritt A."/>
            <person name="Yoshinaga Y."/>
            <person name="Zwiers L.-H."/>
            <person name="Turgeon B."/>
            <person name="Goodwin S."/>
            <person name="Spatafora J."/>
            <person name="Crous P."/>
            <person name="Grigoriev I."/>
        </authorList>
    </citation>
    <scope>NUCLEOTIDE SEQUENCE</scope>
    <source>
        <strain evidence="7">CBS 113818</strain>
    </source>
</reference>
<name>A0A6A6ZPD6_9PLEO</name>
<dbReference type="Gene3D" id="3.40.50.1820">
    <property type="entry name" value="alpha/beta hydrolase"/>
    <property type="match status" value="2"/>
</dbReference>
<evidence type="ECO:0000256" key="6">
    <source>
        <dbReference type="SAM" id="SignalP"/>
    </source>
</evidence>
<dbReference type="OrthoDB" id="1735038at2759"/>
<dbReference type="GO" id="GO:0006508">
    <property type="term" value="P:proteolysis"/>
    <property type="evidence" value="ECO:0007669"/>
    <property type="project" value="UniProtKB-KW"/>
</dbReference>
<dbReference type="PANTHER" id="PTHR11010:SF109">
    <property type="entry name" value="PEPTIDASE, FAMILY S28, PUTATIVE (AFU_ORTHOLOGUE AFUA_4G03790)-RELATED"/>
    <property type="match status" value="1"/>
</dbReference>